<evidence type="ECO:0000313" key="3">
    <source>
        <dbReference type="EMBL" id="CAG5089459.1"/>
    </source>
</evidence>
<dbReference type="EMBL" id="OU015568">
    <property type="protein sequence ID" value="CAG5089459.1"/>
    <property type="molecule type" value="Genomic_DNA"/>
</dbReference>
<feature type="region of interest" description="Disordered" evidence="1">
    <location>
        <begin position="260"/>
        <end position="330"/>
    </location>
</feature>
<protein>
    <submittedName>
        <fullName evidence="3">Oidioi.mRNA.OKI2018_I69.PAR.g12226.t1.cds</fullName>
    </submittedName>
</protein>
<evidence type="ECO:0000313" key="4">
    <source>
        <dbReference type="Proteomes" id="UP001158576"/>
    </source>
</evidence>
<feature type="signal peptide" evidence="2">
    <location>
        <begin position="1"/>
        <end position="21"/>
    </location>
</feature>
<evidence type="ECO:0000256" key="2">
    <source>
        <dbReference type="SAM" id="SignalP"/>
    </source>
</evidence>
<proteinExistence type="predicted"/>
<feature type="chain" id="PRO_5045391940" evidence="2">
    <location>
        <begin position="22"/>
        <end position="736"/>
    </location>
</feature>
<sequence>MRYRPRLTLSSLLFVLQIASSQEICGKWSESGSFSGVLDRSCKFQLESRNGERISLLLPDFYERSDGAPCDENYLVIEASGGKRLGPLCLFGDDSANRRLRRSSQSQTNHVFPDKAVNVQFIRGPNGGAKFGFGFNFNWELLPGLNPKAFNLPKSTPSPKLCRPGEFLTRYSKHADDRTQIWKDIRLFGKSLLAFAKTFQRYRPYCKETATIVPCHSFSDNTIHGIVDRLDFELAHTLRRCVPNFGWKWQEAIQKIKSQLPETSTAAQETIQPTIASSGENKQELGTSTTTEWWTHTDTTGTTSTAYTTDEPTTTSTTTTSPPPTTTSEAITSTPMFSDEYERPQLPQKCPYNWMYNLYGRKGECDLKHFAICTTPELGRLASGSCRRTEIVFKYNEIASEFSRLAAAGKGDRSCIYVVESLPCKNLRYKRIRSAEDFYLEFANTAAMVFDACGKDAYETKWQKQLNKLKDLIFTPCSDRGIVDELPQIDNTVEGFCSPTKYGPKNSNTFQDSLLLVSNESVAVEKFNRAVEIFESAPFECNLSKNKVPCDLIRMPQNSPACELAIRVYQLGEYLRPRCSLEIGKELDRVTDDLLTAVEPVSGQCSADAFAAIKSAMRRGEKLNSSSQLARSDSEVSPSKGRFLPGRMLCLLDTNVKLRYAVEVFKSKETSNKDHGHQFVKFKSYVEYLLERRGCSINCEDFSSLFSIETSPVRNVASLLKAARKAVNQVATSCFL</sequence>
<organism evidence="3 4">
    <name type="scientific">Oikopleura dioica</name>
    <name type="common">Tunicate</name>
    <dbReference type="NCBI Taxonomy" id="34765"/>
    <lineage>
        <taxon>Eukaryota</taxon>
        <taxon>Metazoa</taxon>
        <taxon>Chordata</taxon>
        <taxon>Tunicata</taxon>
        <taxon>Appendicularia</taxon>
        <taxon>Copelata</taxon>
        <taxon>Oikopleuridae</taxon>
        <taxon>Oikopleura</taxon>
    </lineage>
</organism>
<feature type="compositionally biased region" description="Polar residues" evidence="1">
    <location>
        <begin position="260"/>
        <end position="280"/>
    </location>
</feature>
<feature type="compositionally biased region" description="Low complexity" evidence="1">
    <location>
        <begin position="286"/>
        <end position="330"/>
    </location>
</feature>
<reference evidence="3 4" key="1">
    <citation type="submission" date="2021-04" db="EMBL/GenBank/DDBJ databases">
        <authorList>
            <person name="Bliznina A."/>
        </authorList>
    </citation>
    <scope>NUCLEOTIDE SEQUENCE [LARGE SCALE GENOMIC DNA]</scope>
</reference>
<evidence type="ECO:0000256" key="1">
    <source>
        <dbReference type="SAM" id="MobiDB-lite"/>
    </source>
</evidence>
<keyword evidence="2" id="KW-0732">Signal</keyword>
<gene>
    <name evidence="3" type="ORF">OKIOD_LOCUS3784</name>
</gene>
<accession>A0ABN7RZ37</accession>
<keyword evidence="4" id="KW-1185">Reference proteome</keyword>
<dbReference type="Proteomes" id="UP001158576">
    <property type="component" value="Chromosome PAR"/>
</dbReference>
<name>A0ABN7RZ37_OIKDI</name>